<dbReference type="RefSeq" id="WP_091528849.1">
    <property type="nucleotide sequence ID" value="NZ_FOLT01000003.1"/>
</dbReference>
<reference evidence="3" key="1">
    <citation type="submission" date="2016-10" db="EMBL/GenBank/DDBJ databases">
        <authorList>
            <person name="Varghese N."/>
            <person name="Submissions S."/>
        </authorList>
    </citation>
    <scope>NUCLEOTIDE SEQUENCE [LARGE SCALE GENOMIC DNA]</scope>
    <source>
        <strain evidence="3">DSM 23664</strain>
    </source>
</reference>
<keyword evidence="2" id="KW-0808">Transferase</keyword>
<proteinExistence type="predicted"/>
<feature type="domain" description="Glycosyl transferase family 1" evidence="1">
    <location>
        <begin position="220"/>
        <end position="355"/>
    </location>
</feature>
<name>A0A1I1GGV5_9LACT</name>
<dbReference type="Proteomes" id="UP000199612">
    <property type="component" value="Unassembled WGS sequence"/>
</dbReference>
<sequence length="393" mass="45373">MNALFAHDHIFYKFDETFLSNGGLSYEVLSRYLGVFDNLQIISRQVEIDDVNKNLTLASGKNVKFCKVPNYKSIKKMYKVFRAKRVIREAVKGTDCVIARLPSLIGNLAIKYAKKYNKPYMVEVVGCAWDANINYGNLAGKILAPYDYLTNRFHIKHSKYTIYITKNFLQKRYPTNGKIEVCPNVNIKPVNSHVLFERLNRIIEKRSYLRFGLIGSLDVDYKGHETVIKALGLIKDKLPDFKVEFLGEGDQNRWRKLLENNNMTDNVFFVGTLPSGKSVYNWMDKIDIILQPSYAEAQGRSIIEAMSRGCPIISSKVGGIVELIDSDWLIEAGDYTSLSKKILNMVEDPQNQILQSKRNFQEARQYYKYNIEDKRSKFLTKFKIDIERMEGIK</sequence>
<keyword evidence="3" id="KW-1185">Reference proteome</keyword>
<dbReference type="Pfam" id="PF00534">
    <property type="entry name" value="Glycos_transf_1"/>
    <property type="match status" value="1"/>
</dbReference>
<dbReference type="AlphaFoldDB" id="A0A1I1GGV5"/>
<dbReference type="STRING" id="753702.SAMN04488102_10367"/>
<dbReference type="GO" id="GO:0016757">
    <property type="term" value="F:glycosyltransferase activity"/>
    <property type="evidence" value="ECO:0007669"/>
    <property type="project" value="InterPro"/>
</dbReference>
<dbReference type="PANTHER" id="PTHR12526:SF627">
    <property type="entry name" value="D-RHAMNOSYLTRANSFERASE WBPZ"/>
    <property type="match status" value="1"/>
</dbReference>
<gene>
    <name evidence="2" type="ORF">SAMN04488102_10367</name>
</gene>
<organism evidence="2 3">
    <name type="scientific">Alkalibacterium subtropicum</name>
    <dbReference type="NCBI Taxonomy" id="753702"/>
    <lineage>
        <taxon>Bacteria</taxon>
        <taxon>Bacillati</taxon>
        <taxon>Bacillota</taxon>
        <taxon>Bacilli</taxon>
        <taxon>Lactobacillales</taxon>
        <taxon>Carnobacteriaceae</taxon>
        <taxon>Alkalibacterium</taxon>
    </lineage>
</organism>
<evidence type="ECO:0000313" key="2">
    <source>
        <dbReference type="EMBL" id="SFC10675.1"/>
    </source>
</evidence>
<protein>
    <submittedName>
        <fullName evidence="2">Glycosyltransferase involved in cell wall bisynthesis</fullName>
    </submittedName>
</protein>
<accession>A0A1I1GGV5</accession>
<dbReference type="EMBL" id="FOLT01000003">
    <property type="protein sequence ID" value="SFC10675.1"/>
    <property type="molecule type" value="Genomic_DNA"/>
</dbReference>
<dbReference type="Gene3D" id="3.40.50.2000">
    <property type="entry name" value="Glycogen Phosphorylase B"/>
    <property type="match status" value="2"/>
</dbReference>
<dbReference type="CDD" id="cd03801">
    <property type="entry name" value="GT4_PimA-like"/>
    <property type="match status" value="1"/>
</dbReference>
<dbReference type="SUPFAM" id="SSF53756">
    <property type="entry name" value="UDP-Glycosyltransferase/glycogen phosphorylase"/>
    <property type="match status" value="1"/>
</dbReference>
<evidence type="ECO:0000313" key="3">
    <source>
        <dbReference type="Proteomes" id="UP000199612"/>
    </source>
</evidence>
<dbReference type="OrthoDB" id="9813638at2"/>
<evidence type="ECO:0000259" key="1">
    <source>
        <dbReference type="Pfam" id="PF00534"/>
    </source>
</evidence>
<dbReference type="PANTHER" id="PTHR12526">
    <property type="entry name" value="GLYCOSYLTRANSFERASE"/>
    <property type="match status" value="1"/>
</dbReference>
<dbReference type="InterPro" id="IPR001296">
    <property type="entry name" value="Glyco_trans_1"/>
</dbReference>